<evidence type="ECO:0000313" key="3">
    <source>
        <dbReference type="Proteomes" id="UP000886595"/>
    </source>
</evidence>
<evidence type="ECO:0000313" key="2">
    <source>
        <dbReference type="EMBL" id="KAG2332274.1"/>
    </source>
</evidence>
<proteinExistence type="predicted"/>
<keyword evidence="3" id="KW-1185">Reference proteome</keyword>
<protein>
    <recommendedName>
        <fullName evidence="4">RNA helicase</fullName>
    </recommendedName>
</protein>
<feature type="compositionally biased region" description="Basic and acidic residues" evidence="1">
    <location>
        <begin position="69"/>
        <end position="78"/>
    </location>
</feature>
<comment type="caution">
    <text evidence="2">The sequence shown here is derived from an EMBL/GenBank/DDBJ whole genome shotgun (WGS) entry which is preliminary data.</text>
</comment>
<accession>A0A8X8BBG2</accession>
<dbReference type="AlphaFoldDB" id="A0A8X8BBG2"/>
<evidence type="ECO:0000256" key="1">
    <source>
        <dbReference type="SAM" id="MobiDB-lite"/>
    </source>
</evidence>
<organism evidence="2 3">
    <name type="scientific">Brassica carinata</name>
    <name type="common">Ethiopian mustard</name>
    <name type="synonym">Abyssinian cabbage</name>
    <dbReference type="NCBI Taxonomy" id="52824"/>
    <lineage>
        <taxon>Eukaryota</taxon>
        <taxon>Viridiplantae</taxon>
        <taxon>Streptophyta</taxon>
        <taxon>Embryophyta</taxon>
        <taxon>Tracheophyta</taxon>
        <taxon>Spermatophyta</taxon>
        <taxon>Magnoliopsida</taxon>
        <taxon>eudicotyledons</taxon>
        <taxon>Gunneridae</taxon>
        <taxon>Pentapetalae</taxon>
        <taxon>rosids</taxon>
        <taxon>malvids</taxon>
        <taxon>Brassicales</taxon>
        <taxon>Brassicaceae</taxon>
        <taxon>Brassiceae</taxon>
        <taxon>Brassica</taxon>
    </lineage>
</organism>
<feature type="region of interest" description="Disordered" evidence="1">
    <location>
        <begin position="63"/>
        <end position="87"/>
    </location>
</feature>
<gene>
    <name evidence="2" type="ORF">Bca52824_003454</name>
</gene>
<name>A0A8X8BBG2_BRACI</name>
<dbReference type="OrthoDB" id="196131at2759"/>
<dbReference type="Proteomes" id="UP000886595">
    <property type="component" value="Unassembled WGS sequence"/>
</dbReference>
<sequence length="116" mass="12129">MTLMNMSTVLDKTGRAGKSGLATAFSTMATPLAQLMQEANQEVSEWLTRYALHFSFGGCKNRRGGGRFGGRDFRKEGSYSRGGGSNYYGGGGGGGYGGGYSAPSGRYGGDTPSAWD</sequence>
<evidence type="ECO:0008006" key="4">
    <source>
        <dbReference type="Google" id="ProtNLM"/>
    </source>
</evidence>
<dbReference type="EMBL" id="JAAMPC010000001">
    <property type="protein sequence ID" value="KAG2332274.1"/>
    <property type="molecule type" value="Genomic_DNA"/>
</dbReference>
<reference evidence="2 3" key="1">
    <citation type="submission" date="2020-02" db="EMBL/GenBank/DDBJ databases">
        <authorList>
            <person name="Ma Q."/>
            <person name="Huang Y."/>
            <person name="Song X."/>
            <person name="Pei D."/>
        </authorList>
    </citation>
    <scope>NUCLEOTIDE SEQUENCE [LARGE SCALE GENOMIC DNA]</scope>
    <source>
        <strain evidence="2">Sxm20200214</strain>
        <tissue evidence="2">Leaf</tissue>
    </source>
</reference>